<dbReference type="Pfam" id="PF13231">
    <property type="entry name" value="PMT_2"/>
    <property type="match status" value="1"/>
</dbReference>
<feature type="transmembrane region" description="Helical" evidence="9">
    <location>
        <begin position="435"/>
        <end position="455"/>
    </location>
</feature>
<sequence>MTAARSRAALAAICALAAALYGWGIGSYWGNAYYSAAVESMTTGLENFFFGSFDAAGVVTVDKPPMALWAQVLSVSLFGFNEVAVLLPQAVAGVAAVLVLHRAVRRWAGDPAALLAALVLALTPITVVINRDNNPDTLLVLLVVGAAYAMTRAFGRERAMGWLALAAFLVGCGFLTKMLQAWLVLPALLAAYLVGSRASWGRRAAELAVAAAVLLVGSFWWVVATSLWPSPKPYIGGSTDGSAWDLVFGYNGFGRVLGGGGNIGGGGFSGEAGPLRLFNHQLGGQISWLLPLCALVLVAVLVSGVRRWRSGPAVPRERVAGWVLWGGWLGVVGLVFSTAQGTMHPYYTTMLAPAVAAITGAGLVRMVGWYRRPGGRAWLLLPAGVLITAAWAVALVLRAPDWHPWAGWIAAVAGVLAVGALLTGRRRAPIGRIGAGLGLVAVLAVPAAWSVLGAVSGAGAMGGVNPTAGPATMGGPGGAGPDGGTRPGGDQRPGGDRFPDRGQRPGGASPGGPGSGSLSEQQRALAEHVSAEAGGLRVPLAVEGGANAASSYLLGTDLVVVGMGGFMGSDDAPSVELLTEWQRTGQLGFVLLGGGPGGGFPPGADLDGSFPGGPGGMPGGQVTSERQSWVEQHCTLVDPAEYGGAADDQLYDCR</sequence>
<feature type="transmembrane region" description="Helical" evidence="9">
    <location>
        <begin position="379"/>
        <end position="399"/>
    </location>
</feature>
<evidence type="ECO:0000313" key="12">
    <source>
        <dbReference type="EMBL" id="MEY8038856.1"/>
    </source>
</evidence>
<evidence type="ECO:0000256" key="4">
    <source>
        <dbReference type="ARBA" id="ARBA00022679"/>
    </source>
</evidence>
<feature type="compositionally biased region" description="Gly residues" evidence="8">
    <location>
        <begin position="472"/>
        <end position="487"/>
    </location>
</feature>
<dbReference type="RefSeq" id="WP_345367806.1">
    <property type="nucleotide sequence ID" value="NZ_BAABII010000019.1"/>
</dbReference>
<keyword evidence="7 9" id="KW-0472">Membrane</keyword>
<evidence type="ECO:0000256" key="9">
    <source>
        <dbReference type="SAM" id="Phobius"/>
    </source>
</evidence>
<dbReference type="GO" id="GO:0016757">
    <property type="term" value="F:glycosyltransferase activity"/>
    <property type="evidence" value="ECO:0007669"/>
    <property type="project" value="UniProtKB-KW"/>
</dbReference>
<dbReference type="InterPro" id="IPR056785">
    <property type="entry name" value="YkcA/B-like_C"/>
</dbReference>
<evidence type="ECO:0000256" key="8">
    <source>
        <dbReference type="SAM" id="MobiDB-lite"/>
    </source>
</evidence>
<evidence type="ECO:0000256" key="5">
    <source>
        <dbReference type="ARBA" id="ARBA00022692"/>
    </source>
</evidence>
<protein>
    <submittedName>
        <fullName evidence="12">Glycosyltransferase family 39 protein</fullName>
        <ecNumber evidence="12">2.4.-.-</ecNumber>
    </submittedName>
</protein>
<keyword evidence="2" id="KW-1003">Cell membrane</keyword>
<organism evidence="12 13">
    <name type="scientific">Saccharopolyspora cebuensis</name>
    <dbReference type="NCBI Taxonomy" id="418759"/>
    <lineage>
        <taxon>Bacteria</taxon>
        <taxon>Bacillati</taxon>
        <taxon>Actinomycetota</taxon>
        <taxon>Actinomycetes</taxon>
        <taxon>Pseudonocardiales</taxon>
        <taxon>Pseudonocardiaceae</taxon>
        <taxon>Saccharopolyspora</taxon>
    </lineage>
</organism>
<dbReference type="EC" id="2.4.-.-" evidence="12"/>
<comment type="subcellular location">
    <subcellularLocation>
        <location evidence="1">Cell membrane</location>
        <topology evidence="1">Multi-pass membrane protein</topology>
    </subcellularLocation>
</comment>
<evidence type="ECO:0000259" key="10">
    <source>
        <dbReference type="Pfam" id="PF13231"/>
    </source>
</evidence>
<proteinExistence type="predicted"/>
<keyword evidence="13" id="KW-1185">Reference proteome</keyword>
<keyword evidence="3 12" id="KW-0328">Glycosyltransferase</keyword>
<feature type="compositionally biased region" description="Basic and acidic residues" evidence="8">
    <location>
        <begin position="493"/>
        <end position="503"/>
    </location>
</feature>
<feature type="transmembrane region" description="Helical" evidence="9">
    <location>
        <begin position="345"/>
        <end position="367"/>
    </location>
</feature>
<evidence type="ECO:0000256" key="1">
    <source>
        <dbReference type="ARBA" id="ARBA00004651"/>
    </source>
</evidence>
<accession>A0ABV4CD14</accession>
<dbReference type="EMBL" id="JBGEHV010000006">
    <property type="protein sequence ID" value="MEY8038856.1"/>
    <property type="molecule type" value="Genomic_DNA"/>
</dbReference>
<evidence type="ECO:0000256" key="2">
    <source>
        <dbReference type="ARBA" id="ARBA00022475"/>
    </source>
</evidence>
<feature type="domain" description="Glycosyltransferase RgtA/B/C/D-like" evidence="10">
    <location>
        <begin position="62"/>
        <end position="220"/>
    </location>
</feature>
<dbReference type="PANTHER" id="PTHR33908">
    <property type="entry name" value="MANNOSYLTRANSFERASE YKCB-RELATED"/>
    <property type="match status" value="1"/>
</dbReference>
<evidence type="ECO:0000313" key="13">
    <source>
        <dbReference type="Proteomes" id="UP001564626"/>
    </source>
</evidence>
<dbReference type="Proteomes" id="UP001564626">
    <property type="component" value="Unassembled WGS sequence"/>
</dbReference>
<dbReference type="PANTHER" id="PTHR33908:SF3">
    <property type="entry name" value="UNDECAPRENYL PHOSPHATE-ALPHA-4-AMINO-4-DEOXY-L-ARABINOSE ARABINOSYL TRANSFERASE"/>
    <property type="match status" value="1"/>
</dbReference>
<feature type="region of interest" description="Disordered" evidence="8">
    <location>
        <begin position="468"/>
        <end position="529"/>
    </location>
</feature>
<keyword evidence="6 9" id="KW-1133">Transmembrane helix</keyword>
<feature type="compositionally biased region" description="Gly residues" evidence="8">
    <location>
        <begin position="504"/>
        <end position="515"/>
    </location>
</feature>
<evidence type="ECO:0000256" key="3">
    <source>
        <dbReference type="ARBA" id="ARBA00022676"/>
    </source>
</evidence>
<feature type="transmembrane region" description="Helical" evidence="9">
    <location>
        <begin position="405"/>
        <end position="423"/>
    </location>
</feature>
<keyword evidence="5 9" id="KW-0812">Transmembrane</keyword>
<dbReference type="InterPro" id="IPR050297">
    <property type="entry name" value="LipidA_mod_glycosyltrf_83"/>
</dbReference>
<feature type="transmembrane region" description="Helical" evidence="9">
    <location>
        <begin position="207"/>
        <end position="228"/>
    </location>
</feature>
<evidence type="ECO:0000256" key="6">
    <source>
        <dbReference type="ARBA" id="ARBA00022989"/>
    </source>
</evidence>
<feature type="transmembrane region" description="Helical" evidence="9">
    <location>
        <begin position="286"/>
        <end position="307"/>
    </location>
</feature>
<keyword evidence="4 12" id="KW-0808">Transferase</keyword>
<evidence type="ECO:0000259" key="11">
    <source>
        <dbReference type="Pfam" id="PF24878"/>
    </source>
</evidence>
<feature type="transmembrane region" description="Helical" evidence="9">
    <location>
        <begin position="83"/>
        <end position="100"/>
    </location>
</feature>
<gene>
    <name evidence="12" type="ORF">AB8O55_05565</name>
</gene>
<comment type="caution">
    <text evidence="12">The sequence shown here is derived from an EMBL/GenBank/DDBJ whole genome shotgun (WGS) entry which is preliminary data.</text>
</comment>
<feature type="domain" description="Putative mannosyltransferase YkcA/B-like C-terminal" evidence="11">
    <location>
        <begin position="527"/>
        <end position="598"/>
    </location>
</feature>
<feature type="transmembrane region" description="Helical" evidence="9">
    <location>
        <begin position="182"/>
        <end position="200"/>
    </location>
</feature>
<reference evidence="12 13" key="1">
    <citation type="submission" date="2024-08" db="EMBL/GenBank/DDBJ databases">
        <title>Genome mining of Saccharopolyspora cebuensis PGLac3 from Nigerian medicinal plant.</title>
        <authorList>
            <person name="Ezeobiora C.E."/>
            <person name="Igbokwe N.H."/>
            <person name="Amin D.H."/>
            <person name="Mendie U.E."/>
        </authorList>
    </citation>
    <scope>NUCLEOTIDE SEQUENCE [LARGE SCALE GENOMIC DNA]</scope>
    <source>
        <strain evidence="12 13">PGLac3</strain>
    </source>
</reference>
<dbReference type="Pfam" id="PF24878">
    <property type="entry name" value="YkcB_C"/>
    <property type="match status" value="1"/>
</dbReference>
<dbReference type="InterPro" id="IPR038731">
    <property type="entry name" value="RgtA/B/C-like"/>
</dbReference>
<feature type="transmembrane region" description="Helical" evidence="9">
    <location>
        <begin position="112"/>
        <end position="131"/>
    </location>
</feature>
<evidence type="ECO:0000256" key="7">
    <source>
        <dbReference type="ARBA" id="ARBA00023136"/>
    </source>
</evidence>
<feature type="transmembrane region" description="Helical" evidence="9">
    <location>
        <begin position="319"/>
        <end position="339"/>
    </location>
</feature>
<name>A0ABV4CD14_9PSEU</name>